<dbReference type="InterPro" id="IPR058636">
    <property type="entry name" value="Beta-barrel_YknX"/>
</dbReference>
<gene>
    <name evidence="7" type="ORF">A2482_02630</name>
</gene>
<keyword evidence="2 3" id="KW-0175">Coiled coil</keyword>
<dbReference type="AlphaFoldDB" id="A0A1F5TB04"/>
<organism evidence="7 8">
    <name type="scientific">Candidatus Falkowbacteria bacterium RIFOXYC2_FULL_48_21</name>
    <dbReference type="NCBI Taxonomy" id="1798005"/>
    <lineage>
        <taxon>Bacteria</taxon>
        <taxon>Candidatus Falkowiibacteriota</taxon>
    </lineage>
</organism>
<dbReference type="Pfam" id="PF25990">
    <property type="entry name" value="Beta-barrel_YknX"/>
    <property type="match status" value="1"/>
</dbReference>
<keyword evidence="4" id="KW-0472">Membrane</keyword>
<keyword evidence="4" id="KW-1133">Transmembrane helix</keyword>
<evidence type="ECO:0000313" key="7">
    <source>
        <dbReference type="EMBL" id="OGF36142.1"/>
    </source>
</evidence>
<name>A0A1F5TB04_9BACT</name>
<evidence type="ECO:0000259" key="5">
    <source>
        <dbReference type="Pfam" id="PF25917"/>
    </source>
</evidence>
<feature type="coiled-coil region" evidence="3">
    <location>
        <begin position="348"/>
        <end position="375"/>
    </location>
</feature>
<dbReference type="Gene3D" id="2.40.50.100">
    <property type="match status" value="2"/>
</dbReference>
<reference evidence="7 8" key="1">
    <citation type="journal article" date="2016" name="Nat. Commun.">
        <title>Thousands of microbial genomes shed light on interconnected biogeochemical processes in an aquifer system.</title>
        <authorList>
            <person name="Anantharaman K."/>
            <person name="Brown C.T."/>
            <person name="Hug L.A."/>
            <person name="Sharon I."/>
            <person name="Castelle C.J."/>
            <person name="Probst A.J."/>
            <person name="Thomas B.C."/>
            <person name="Singh A."/>
            <person name="Wilkins M.J."/>
            <person name="Karaoz U."/>
            <person name="Brodie E.L."/>
            <person name="Williams K.H."/>
            <person name="Hubbard S.S."/>
            <person name="Banfield J.F."/>
        </authorList>
    </citation>
    <scope>NUCLEOTIDE SEQUENCE [LARGE SCALE GENOMIC DNA]</scope>
</reference>
<comment type="subcellular location">
    <subcellularLocation>
        <location evidence="1">Cell envelope</location>
    </subcellularLocation>
</comment>
<proteinExistence type="predicted"/>
<evidence type="ECO:0008006" key="9">
    <source>
        <dbReference type="Google" id="ProtNLM"/>
    </source>
</evidence>
<evidence type="ECO:0000256" key="1">
    <source>
        <dbReference type="ARBA" id="ARBA00004196"/>
    </source>
</evidence>
<evidence type="ECO:0000256" key="2">
    <source>
        <dbReference type="ARBA" id="ARBA00023054"/>
    </source>
</evidence>
<feature type="domain" description="Multidrug resistance protein MdtA-like barrel-sandwich hybrid" evidence="5">
    <location>
        <begin position="64"/>
        <end position="404"/>
    </location>
</feature>
<dbReference type="GO" id="GO:0030313">
    <property type="term" value="C:cell envelope"/>
    <property type="evidence" value="ECO:0007669"/>
    <property type="project" value="UniProtKB-SubCell"/>
</dbReference>
<feature type="transmembrane region" description="Helical" evidence="4">
    <location>
        <begin position="12"/>
        <end position="28"/>
    </location>
</feature>
<dbReference type="Gene3D" id="2.40.30.170">
    <property type="match status" value="1"/>
</dbReference>
<dbReference type="InterPro" id="IPR050465">
    <property type="entry name" value="UPF0194_transport"/>
</dbReference>
<dbReference type="Pfam" id="PF25917">
    <property type="entry name" value="BSH_RND"/>
    <property type="match status" value="1"/>
</dbReference>
<dbReference type="PANTHER" id="PTHR32347:SF23">
    <property type="entry name" value="BLL5650 PROTEIN"/>
    <property type="match status" value="1"/>
</dbReference>
<comment type="caution">
    <text evidence="7">The sequence shown here is derived from an EMBL/GenBank/DDBJ whole genome shotgun (WGS) entry which is preliminary data.</text>
</comment>
<evidence type="ECO:0000256" key="3">
    <source>
        <dbReference type="SAM" id="Coils"/>
    </source>
</evidence>
<dbReference type="Proteomes" id="UP000178656">
    <property type="component" value="Unassembled WGS sequence"/>
</dbReference>
<dbReference type="Gene3D" id="6.20.50.140">
    <property type="match status" value="1"/>
</dbReference>
<dbReference type="SUPFAM" id="SSF111369">
    <property type="entry name" value="HlyD-like secretion proteins"/>
    <property type="match status" value="2"/>
</dbReference>
<feature type="domain" description="YknX-like beta-barrel" evidence="6">
    <location>
        <begin position="411"/>
        <end position="482"/>
    </location>
</feature>
<sequence length="582" mass="62199">MIPLFIKSHRIIFGLIVIVVVIAGYYGYQKLAAAPAETRYSLAIVEKGALISSVSGSGQVAVSNQVELKPRASGDIIYLNVKQGQKVNTGALIARINAKEALKSVRDAEAGLASAELSMAKLKQPTDALTVMQAENTLESAKESKSSAETELLKDYEDGFTTVSDAFLELPTIVSGLDTVLNGNAFSSTQANLNYYSDAIYGYDTAILSYKNDAADAFALADKAYEKNFSDYKTTNRSSDTATVEALIDETYTTSKVISEAIKSANNFIQFYKDKLIERKLSPAGTADTHLSTLNGYTGKINSHLSALLSAKNAIINDRQTIINSTRTIDEKTQSLAEMKAGADDLDIEAQQLSIKQKQNALQDAKEKLADYSVRAPFTGIIASVDVAKGDTVSSGTTIATIITEQKIAEISLNEVDAAKVKVGQKATLTFDALDELTLTGEVIYIDALGAISQGVVSYTVKINFDTQDDRIKPNMSVSTAIITETKTDVLLVPNAAVKFANDSYYVEMPGETISEKGVANVVLTAPIEQHSVEIGSANDSLTEIISGLSAGEIVISRVITAGGSAAKQTNSQGNNFRMPGF</sequence>
<evidence type="ECO:0000256" key="4">
    <source>
        <dbReference type="SAM" id="Phobius"/>
    </source>
</evidence>
<dbReference type="InterPro" id="IPR058625">
    <property type="entry name" value="MdtA-like_BSH"/>
</dbReference>
<dbReference type="Gene3D" id="1.10.287.470">
    <property type="entry name" value="Helix hairpin bin"/>
    <property type="match status" value="1"/>
</dbReference>
<evidence type="ECO:0000259" key="6">
    <source>
        <dbReference type="Pfam" id="PF25990"/>
    </source>
</evidence>
<evidence type="ECO:0000313" key="8">
    <source>
        <dbReference type="Proteomes" id="UP000178656"/>
    </source>
</evidence>
<protein>
    <recommendedName>
        <fullName evidence="9">Membrane fusion protein biotin-lipoyl like domain-containing protein</fullName>
    </recommendedName>
</protein>
<dbReference type="PANTHER" id="PTHR32347">
    <property type="entry name" value="EFFLUX SYSTEM COMPONENT YKNX-RELATED"/>
    <property type="match status" value="1"/>
</dbReference>
<keyword evidence="4" id="KW-0812">Transmembrane</keyword>
<accession>A0A1F5TB04</accession>
<dbReference type="EMBL" id="MFGM01000038">
    <property type="protein sequence ID" value="OGF36142.1"/>
    <property type="molecule type" value="Genomic_DNA"/>
</dbReference>